<evidence type="ECO:0000256" key="3">
    <source>
        <dbReference type="ARBA" id="ARBA00022729"/>
    </source>
</evidence>
<dbReference type="InterPro" id="IPR052063">
    <property type="entry name" value="Polysaccharide_Lyase_1"/>
</dbReference>
<dbReference type="InterPro" id="IPR012334">
    <property type="entry name" value="Pectin_lyas_fold"/>
</dbReference>
<evidence type="ECO:0000313" key="10">
    <source>
        <dbReference type="Proteomes" id="UP000647339"/>
    </source>
</evidence>
<keyword evidence="4" id="KW-1015">Disulfide bond</keyword>
<keyword evidence="6" id="KW-0966">Cell projection</keyword>
<evidence type="ECO:0000259" key="7">
    <source>
        <dbReference type="PROSITE" id="PS50853"/>
    </source>
</evidence>
<reference evidence="10" key="1">
    <citation type="journal article" date="2019" name="Int. J. Syst. Evol. Microbiol.">
        <title>The Global Catalogue of Microorganisms (GCM) 10K type strain sequencing project: providing services to taxonomists for standard genome sequencing and annotation.</title>
        <authorList>
            <consortium name="The Broad Institute Genomics Platform"/>
            <consortium name="The Broad Institute Genome Sequencing Center for Infectious Disease"/>
            <person name="Wu L."/>
            <person name="Ma J."/>
        </authorList>
    </citation>
    <scope>NUCLEOTIDE SEQUENCE [LARGE SCALE GENOMIC DNA]</scope>
    <source>
        <strain evidence="10">CGMCC 1.15407</strain>
    </source>
</reference>
<gene>
    <name evidence="9" type="ORF">GCM10011339_38330</name>
</gene>
<dbReference type="InterPro" id="IPR036116">
    <property type="entry name" value="FN3_sf"/>
</dbReference>
<evidence type="ECO:0000256" key="6">
    <source>
        <dbReference type="ARBA" id="ARBA00023273"/>
    </source>
</evidence>
<dbReference type="SUPFAM" id="SSF49384">
    <property type="entry name" value="Carbohydrate-binding domain"/>
    <property type="match status" value="2"/>
</dbReference>
<dbReference type="SMART" id="SM00560">
    <property type="entry name" value="LamGL"/>
    <property type="match status" value="2"/>
</dbReference>
<dbReference type="SUPFAM" id="SSF51126">
    <property type="entry name" value="Pectin lyase-like"/>
    <property type="match status" value="1"/>
</dbReference>
<dbReference type="InterPro" id="IPR001791">
    <property type="entry name" value="Laminin_G"/>
</dbReference>
<dbReference type="PROSITE" id="PS51172">
    <property type="entry name" value="CBM3"/>
    <property type="match status" value="2"/>
</dbReference>
<dbReference type="InterPro" id="IPR026444">
    <property type="entry name" value="Secre_tail"/>
</dbReference>
<dbReference type="InterPro" id="IPR006558">
    <property type="entry name" value="LamG-like"/>
</dbReference>
<evidence type="ECO:0000256" key="2">
    <source>
        <dbReference type="ARBA" id="ARBA00022723"/>
    </source>
</evidence>
<name>A0ABQ1V9C7_9BACT</name>
<dbReference type="SMART" id="SM00282">
    <property type="entry name" value="LamG"/>
    <property type="match status" value="1"/>
</dbReference>
<protein>
    <submittedName>
        <fullName evidence="9">Uncharacterized protein</fullName>
    </submittedName>
</protein>
<dbReference type="PROSITE" id="PS50853">
    <property type="entry name" value="FN3"/>
    <property type="match status" value="1"/>
</dbReference>
<accession>A0ABQ1V9C7</accession>
<keyword evidence="2" id="KW-0479">Metal-binding</keyword>
<dbReference type="InterPro" id="IPR001956">
    <property type="entry name" value="CBM3"/>
</dbReference>
<evidence type="ECO:0000256" key="5">
    <source>
        <dbReference type="ARBA" id="ARBA00023180"/>
    </source>
</evidence>
<dbReference type="Pfam" id="PF18962">
    <property type="entry name" value="Por_Secre_tail"/>
    <property type="match status" value="1"/>
</dbReference>
<dbReference type="Proteomes" id="UP000647339">
    <property type="component" value="Unassembled WGS sequence"/>
</dbReference>
<dbReference type="SUPFAM" id="SSF49899">
    <property type="entry name" value="Concanavalin A-like lectins/glucanases"/>
    <property type="match status" value="2"/>
</dbReference>
<dbReference type="InterPro" id="IPR003961">
    <property type="entry name" value="FN3_dom"/>
</dbReference>
<dbReference type="PANTHER" id="PTHR42970">
    <property type="entry name" value="PECTATE LYASE C-RELATED"/>
    <property type="match status" value="1"/>
</dbReference>
<dbReference type="Pfam" id="PF00041">
    <property type="entry name" value="fn3"/>
    <property type="match status" value="1"/>
</dbReference>
<comment type="subcellular location">
    <subcellularLocation>
        <location evidence="1">Cell projection</location>
    </subcellularLocation>
</comment>
<dbReference type="InterPro" id="IPR013783">
    <property type="entry name" value="Ig-like_fold"/>
</dbReference>
<dbReference type="SUPFAM" id="SSF49265">
    <property type="entry name" value="Fibronectin type III"/>
    <property type="match status" value="2"/>
</dbReference>
<dbReference type="SMART" id="SM01067">
    <property type="entry name" value="CBM_3"/>
    <property type="match status" value="2"/>
</dbReference>
<dbReference type="SMART" id="SM00060">
    <property type="entry name" value="FN3"/>
    <property type="match status" value="3"/>
</dbReference>
<evidence type="ECO:0000259" key="8">
    <source>
        <dbReference type="PROSITE" id="PS51172"/>
    </source>
</evidence>
<dbReference type="InterPro" id="IPR013320">
    <property type="entry name" value="ConA-like_dom_sf"/>
</dbReference>
<evidence type="ECO:0000256" key="1">
    <source>
        <dbReference type="ARBA" id="ARBA00004316"/>
    </source>
</evidence>
<evidence type="ECO:0000313" key="9">
    <source>
        <dbReference type="EMBL" id="GGF46166.1"/>
    </source>
</evidence>
<keyword evidence="10" id="KW-1185">Reference proteome</keyword>
<feature type="domain" description="CBM3" evidence="8">
    <location>
        <begin position="1149"/>
        <end position="1300"/>
    </location>
</feature>
<feature type="domain" description="Fibronectin type-III" evidence="7">
    <location>
        <begin position="425"/>
        <end position="514"/>
    </location>
</feature>
<dbReference type="Pfam" id="PF00942">
    <property type="entry name" value="CBM_3"/>
    <property type="match status" value="2"/>
</dbReference>
<dbReference type="EMBL" id="BMIU01000024">
    <property type="protein sequence ID" value="GGF46166.1"/>
    <property type="molecule type" value="Genomic_DNA"/>
</dbReference>
<keyword evidence="5" id="KW-0325">Glycoprotein</keyword>
<dbReference type="InterPro" id="IPR011050">
    <property type="entry name" value="Pectin_lyase_fold/virulence"/>
</dbReference>
<proteinExistence type="predicted"/>
<dbReference type="Gene3D" id="2.160.20.10">
    <property type="entry name" value="Single-stranded right-handed beta-helix, Pectin lyase-like"/>
    <property type="match status" value="1"/>
</dbReference>
<comment type="caution">
    <text evidence="9">The sequence shown here is derived from an EMBL/GenBank/DDBJ whole genome shotgun (WGS) entry which is preliminary data.</text>
</comment>
<dbReference type="Gene3D" id="2.60.120.200">
    <property type="match status" value="2"/>
</dbReference>
<organism evidence="9 10">
    <name type="scientific">Echinicola rosea</name>
    <dbReference type="NCBI Taxonomy" id="1807691"/>
    <lineage>
        <taxon>Bacteria</taxon>
        <taxon>Pseudomonadati</taxon>
        <taxon>Bacteroidota</taxon>
        <taxon>Cytophagia</taxon>
        <taxon>Cytophagales</taxon>
        <taxon>Cyclobacteriaceae</taxon>
        <taxon>Echinicola</taxon>
    </lineage>
</organism>
<dbReference type="Pfam" id="PF13385">
    <property type="entry name" value="Laminin_G_3"/>
    <property type="match status" value="2"/>
</dbReference>
<dbReference type="PANTHER" id="PTHR42970:SF1">
    <property type="entry name" value="PECTATE LYASE C-RELATED"/>
    <property type="match status" value="1"/>
</dbReference>
<dbReference type="NCBIfam" id="TIGR04183">
    <property type="entry name" value="Por_Secre_tail"/>
    <property type="match status" value="1"/>
</dbReference>
<dbReference type="InterPro" id="IPR036966">
    <property type="entry name" value="CBM3_sf"/>
</dbReference>
<dbReference type="CDD" id="cd00063">
    <property type="entry name" value="FN3"/>
    <property type="match status" value="1"/>
</dbReference>
<feature type="domain" description="CBM3" evidence="8">
    <location>
        <begin position="1302"/>
        <end position="1454"/>
    </location>
</feature>
<dbReference type="Gene3D" id="2.60.40.10">
    <property type="entry name" value="Immunoglobulins"/>
    <property type="match status" value="3"/>
</dbReference>
<dbReference type="InterPro" id="IPR008965">
    <property type="entry name" value="CBM2/CBM3_carb-bd_dom_sf"/>
</dbReference>
<dbReference type="Gene3D" id="2.60.40.710">
    <property type="entry name" value="Endoglucanase-like"/>
    <property type="match status" value="2"/>
</dbReference>
<keyword evidence="3" id="KW-0732">Signal</keyword>
<sequence>MVLLFSGGLILPSRAQTIAFPGAEGAGRMAEGGRYGEVYIVTNLNDSGSGSFRDAVSQPNRIVVFEVGGVIQLNSRVVVARNVTIAGQTAPGDGVVLYGDGITFTQASNTIVRYLRVRMGRYGTSGADAMTMTDDAKNLIFDHVSASWGRDETFSITGHADSITIQNSIISQGLETHSCGGLLEPSGLISLFRNLYIDNNTRNPKVKNRNQFVNNVVYNWGRGGGYIMGGSTAESRVNIVNNYYIDGPSTSIRPFSRGTESFIPYVSGNYHDGNLNGSLDGELVPLSAYEGITTFADEPYDYPFPANVMTAQESYDYVLEQVGANYPRRDEVDEFLMTELTSLGLDGKLIANERELPMGGPGQLFGAPARPDGDRDGIPDDWEIANGLDPADPSDAMQIAADGYANIEHYINGLPDQAPPAFLKPVTAIDAGDITSSSMTVNWTNNESTYEGIVLSIAEEEGDFTFLDSLDGNVTEYEVLDLAPNTSYRLALKAYQSNLEAITAVSSAFKTVPVPSAPSEPVNGFPEHEGNFADTTSIQLTWSGSENTDYYVLYAGEDPANLLLLDSLETTAYEWEGLQSDTDYYWRVDAGNELGLTEGQVWRFKTRPYIPMGLVGAWLMDASEGTLVADSTDFGNDGEVNELNDYSWVTGKVNNALDMTNAENPSHVFIPHADQLYFDTHSFAISMWLKSTDGSSQSYLIHKGTFSANESTGGTGQWYGIEIKDGDLRFAIDDNHDKTQLSTSASPIFTGEWVHLVAVRDIEEDVLRLYINGEEIKEVNDGTELTIGQEEPIIIGNSNGFGTPFRGNIDEVKLYNKSLTQQEILELYHTLPTPMKAFAPSLDEGDVLEGFGDSVQVSWNGGVNTTSYEVFLGTHPDSLALLDTVSVETPQYELEDLQGQTTYFWRVDAIGAKGTTQGDLWSFNAAAPAGLVGHWKMDDTSGTLVEDDSKYEQDGQSQGFQSTARVPGKFGQAYLFDTPSATASIDIPHDDHLLFDESSFTISMWVKIAEDTYRYGEGKDCYLIHKGSFSDNWYGIQLRDGRLTFGIDDDRTKTTVTTSVGNSTSHPLFTDEWVHLVAIRDKDEGEIRFYFNGERTAETGYSTGKIGKSSPLRLGNSDENKPYRDLMDDVRLYNYALDETEIAALYHAFPKLEVHYKNGDVATASNSQIKPYLTLVNKDTMAVDLGNITARYWLTAEQLTDIQTRVDYASMGNEEVTMAYVMLDEPRENAFGYVEYGFAEGNVIASDGNSGEIKSAIHDADWSAMEETNDYSMSAASSYIVHDKITLYADGKLIWGEEPQPVALEQAVVVMARNNASNDNTIKKEFNLINTGNVPLDYEGLHIRYWFTKDGGGDLKFWKDYAALGKDNLQGTFMKIGAPTATADHYVDITFDASLGQLAPLSETEELKVRITKSDWVDFDQANDYSNHTESGWIRQEQMAVYYNGRLLFGVAPDSANDASAAQRTTIANEENSNREDQSAEPTSVNVFPNPTQGKLQMEVAASAEKPVEVRIYDANGVLMVTRTLKESTSDWDISSYAAGIYFIYINQSGLRTVHKVIKE</sequence>
<evidence type="ECO:0000256" key="4">
    <source>
        <dbReference type="ARBA" id="ARBA00023157"/>
    </source>
</evidence>